<accession>A0A9Q1QLM6</accession>
<organism evidence="1 2">
    <name type="scientific">Carnegiea gigantea</name>
    <dbReference type="NCBI Taxonomy" id="171969"/>
    <lineage>
        <taxon>Eukaryota</taxon>
        <taxon>Viridiplantae</taxon>
        <taxon>Streptophyta</taxon>
        <taxon>Embryophyta</taxon>
        <taxon>Tracheophyta</taxon>
        <taxon>Spermatophyta</taxon>
        <taxon>Magnoliopsida</taxon>
        <taxon>eudicotyledons</taxon>
        <taxon>Gunneridae</taxon>
        <taxon>Pentapetalae</taxon>
        <taxon>Caryophyllales</taxon>
        <taxon>Cactineae</taxon>
        <taxon>Cactaceae</taxon>
        <taxon>Cactoideae</taxon>
        <taxon>Echinocereeae</taxon>
        <taxon>Carnegiea</taxon>
    </lineage>
</organism>
<comment type="caution">
    <text evidence="1">The sequence shown here is derived from an EMBL/GenBank/DDBJ whole genome shotgun (WGS) entry which is preliminary data.</text>
</comment>
<dbReference type="AlphaFoldDB" id="A0A9Q1QLM6"/>
<name>A0A9Q1QLM6_9CARY</name>
<dbReference type="Proteomes" id="UP001153076">
    <property type="component" value="Unassembled WGS sequence"/>
</dbReference>
<proteinExistence type="predicted"/>
<reference evidence="1" key="1">
    <citation type="submission" date="2022-04" db="EMBL/GenBank/DDBJ databases">
        <title>Carnegiea gigantea Genome sequencing and assembly v2.</title>
        <authorList>
            <person name="Copetti D."/>
            <person name="Sanderson M.J."/>
            <person name="Burquez A."/>
            <person name="Wojciechowski M.F."/>
        </authorList>
    </citation>
    <scope>NUCLEOTIDE SEQUENCE</scope>
    <source>
        <strain evidence="1">SGP5-SGP5p</strain>
        <tissue evidence="1">Aerial part</tissue>
    </source>
</reference>
<evidence type="ECO:0000313" key="2">
    <source>
        <dbReference type="Proteomes" id="UP001153076"/>
    </source>
</evidence>
<keyword evidence="2" id="KW-1185">Reference proteome</keyword>
<dbReference type="EMBL" id="JAKOGI010000093">
    <property type="protein sequence ID" value="KAJ8444585.1"/>
    <property type="molecule type" value="Genomic_DNA"/>
</dbReference>
<gene>
    <name evidence="1" type="ORF">Cgig2_013864</name>
</gene>
<sequence length="220" mass="23997">MVGIHPGVFGNWVFVTDGPETSAYSCTGDGRVAWDRRGVAFPPSPLLEDFQALCSSFELAVAEEAAEYYELLELPLMIFYAMLLNEAERLGGLVRTSASALESALIELCWSAFESWAWLSASRPPRPLLEDFQALCSCFLLFKAEGTVAGFELPEIVQATFYTMLLNEAVEMGVAHDFTTESMKSSLIAQLQWPANEVEVRGSLNGQEGGSGLNGPPPPF</sequence>
<evidence type="ECO:0000313" key="1">
    <source>
        <dbReference type="EMBL" id="KAJ8444585.1"/>
    </source>
</evidence>
<protein>
    <submittedName>
        <fullName evidence="1">Uncharacterized protein</fullName>
    </submittedName>
</protein>